<reference evidence="6 7" key="1">
    <citation type="submission" date="2021-08" db="EMBL/GenBank/DDBJ databases">
        <title>Collinsella faecalis sp. nov. isolated from swine faeces.</title>
        <authorList>
            <person name="Oh B.S."/>
            <person name="Lee J.H."/>
        </authorList>
    </citation>
    <scope>NUCLEOTIDE SEQUENCE [LARGE SCALE GENOMIC DNA]</scope>
    <source>
        <strain evidence="6 7">AGMB00827</strain>
    </source>
</reference>
<sequence length="280" mass="29482">MRKKQAEPNKPSTSTRSRSGARSFAEERQSAIVEMLERNTSIQVNDIAQAFGVSAVTARADLDALAADGKLRRTHGGAVSLHKTLTVSVQDKRVNLNAQEKRRVGLAAQALVEDASTIMVDSGTTALEFVRALGKRSGITIITADLTIANFVDASLPDINCVLLGGTLRKGHRYTYGPLTVRSLDVLHADLAIICPGSFVPSRGLMTDYPQMADVKAAMIAAADTSCALMDASKVGAGGLIRFAGLEDLDAIVVDRDPAGIVGGMAESLGEQAPQLIIAP</sequence>
<dbReference type="InterPro" id="IPR018356">
    <property type="entry name" value="Tscrpt_reg_HTH_DeoR_CS"/>
</dbReference>
<proteinExistence type="predicted"/>
<dbReference type="EMBL" id="JAIMFO010000005">
    <property type="protein sequence ID" value="MBY4797458.1"/>
    <property type="molecule type" value="Genomic_DNA"/>
</dbReference>
<dbReference type="PROSITE" id="PS00894">
    <property type="entry name" value="HTH_DEOR_1"/>
    <property type="match status" value="1"/>
</dbReference>
<feature type="region of interest" description="Disordered" evidence="4">
    <location>
        <begin position="1"/>
        <end position="26"/>
    </location>
</feature>
<dbReference type="Gene3D" id="1.10.10.10">
    <property type="entry name" value="Winged helix-like DNA-binding domain superfamily/Winged helix DNA-binding domain"/>
    <property type="match status" value="1"/>
</dbReference>
<gene>
    <name evidence="6" type="ORF">K6V98_03685</name>
</gene>
<feature type="domain" description="HTH deoR-type" evidence="5">
    <location>
        <begin position="25"/>
        <end position="80"/>
    </location>
</feature>
<dbReference type="InterPro" id="IPR036388">
    <property type="entry name" value="WH-like_DNA-bd_sf"/>
</dbReference>
<dbReference type="RefSeq" id="WP_222199175.1">
    <property type="nucleotide sequence ID" value="NZ_JAIMFO010000005.1"/>
</dbReference>
<keyword evidence="2 6" id="KW-0238">DNA-binding</keyword>
<dbReference type="Pfam" id="PF08220">
    <property type="entry name" value="HTH_DeoR"/>
    <property type="match status" value="1"/>
</dbReference>
<dbReference type="InterPro" id="IPR050313">
    <property type="entry name" value="Carb_Metab_HTH_regulators"/>
</dbReference>
<dbReference type="InterPro" id="IPR037171">
    <property type="entry name" value="NagB/RpiA_transferase-like"/>
</dbReference>
<evidence type="ECO:0000313" key="6">
    <source>
        <dbReference type="EMBL" id="MBY4797458.1"/>
    </source>
</evidence>
<dbReference type="SMART" id="SM00420">
    <property type="entry name" value="HTH_DEOR"/>
    <property type="match status" value="1"/>
</dbReference>
<dbReference type="PROSITE" id="PS51000">
    <property type="entry name" value="HTH_DEOR_2"/>
    <property type="match status" value="1"/>
</dbReference>
<evidence type="ECO:0000256" key="2">
    <source>
        <dbReference type="ARBA" id="ARBA00023125"/>
    </source>
</evidence>
<comment type="caution">
    <text evidence="6">The sequence shown here is derived from an EMBL/GenBank/DDBJ whole genome shotgun (WGS) entry which is preliminary data.</text>
</comment>
<dbReference type="PANTHER" id="PTHR30363">
    <property type="entry name" value="HTH-TYPE TRANSCRIPTIONAL REGULATOR SRLR-RELATED"/>
    <property type="match status" value="1"/>
</dbReference>
<organism evidence="6 7">
    <name type="scientific">Collinsella ureilytica</name>
    <dbReference type="NCBI Taxonomy" id="2869515"/>
    <lineage>
        <taxon>Bacteria</taxon>
        <taxon>Bacillati</taxon>
        <taxon>Actinomycetota</taxon>
        <taxon>Coriobacteriia</taxon>
        <taxon>Coriobacteriales</taxon>
        <taxon>Coriobacteriaceae</taxon>
        <taxon>Collinsella</taxon>
    </lineage>
</organism>
<dbReference type="Proteomes" id="UP000700908">
    <property type="component" value="Unassembled WGS sequence"/>
</dbReference>
<evidence type="ECO:0000256" key="1">
    <source>
        <dbReference type="ARBA" id="ARBA00023015"/>
    </source>
</evidence>
<dbReference type="InterPro" id="IPR001034">
    <property type="entry name" value="DeoR_HTH"/>
</dbReference>
<keyword evidence="1" id="KW-0805">Transcription regulation</keyword>
<evidence type="ECO:0000259" key="5">
    <source>
        <dbReference type="PROSITE" id="PS51000"/>
    </source>
</evidence>
<keyword evidence="7" id="KW-1185">Reference proteome</keyword>
<name>A0ABS7MJG5_9ACTN</name>
<protein>
    <submittedName>
        <fullName evidence="6">DeoR/GlpR family DNA-binding transcription regulator</fullName>
    </submittedName>
</protein>
<dbReference type="InterPro" id="IPR036390">
    <property type="entry name" value="WH_DNA-bd_sf"/>
</dbReference>
<evidence type="ECO:0000313" key="7">
    <source>
        <dbReference type="Proteomes" id="UP000700908"/>
    </source>
</evidence>
<keyword evidence="3" id="KW-0804">Transcription</keyword>
<dbReference type="PRINTS" id="PR00037">
    <property type="entry name" value="HTHLACR"/>
</dbReference>
<dbReference type="SUPFAM" id="SSF100950">
    <property type="entry name" value="NagB/RpiA/CoA transferase-like"/>
    <property type="match status" value="1"/>
</dbReference>
<dbReference type="SMART" id="SM01134">
    <property type="entry name" value="DeoRC"/>
    <property type="match status" value="1"/>
</dbReference>
<dbReference type="InterPro" id="IPR014036">
    <property type="entry name" value="DeoR-like_C"/>
</dbReference>
<dbReference type="SUPFAM" id="SSF46785">
    <property type="entry name" value="Winged helix' DNA-binding domain"/>
    <property type="match status" value="1"/>
</dbReference>
<dbReference type="GO" id="GO:0003677">
    <property type="term" value="F:DNA binding"/>
    <property type="evidence" value="ECO:0007669"/>
    <property type="project" value="UniProtKB-KW"/>
</dbReference>
<dbReference type="PANTHER" id="PTHR30363:SF44">
    <property type="entry name" value="AGA OPERON TRANSCRIPTIONAL REPRESSOR-RELATED"/>
    <property type="match status" value="1"/>
</dbReference>
<evidence type="ECO:0000256" key="4">
    <source>
        <dbReference type="SAM" id="MobiDB-lite"/>
    </source>
</evidence>
<evidence type="ECO:0000256" key="3">
    <source>
        <dbReference type="ARBA" id="ARBA00023163"/>
    </source>
</evidence>
<accession>A0ABS7MJG5</accession>
<dbReference type="Pfam" id="PF00455">
    <property type="entry name" value="DeoRC"/>
    <property type="match status" value="1"/>
</dbReference>